<dbReference type="Gene3D" id="1.10.287.110">
    <property type="entry name" value="DnaJ domain"/>
    <property type="match status" value="1"/>
</dbReference>
<feature type="domain" description="J" evidence="3">
    <location>
        <begin position="27"/>
        <end position="94"/>
    </location>
</feature>
<keyword evidence="5" id="KW-1185">Reference proteome</keyword>
<dbReference type="FunFam" id="1.10.287.110:FF:000110">
    <property type="entry name" value="DnaJ domain protein (AFU_orthologue AFUA_2G13210)"/>
    <property type="match status" value="1"/>
</dbReference>
<dbReference type="Proteomes" id="UP000030854">
    <property type="component" value="Unassembled WGS sequence"/>
</dbReference>
<dbReference type="InterPro" id="IPR056453">
    <property type="entry name" value="HTH_DNAJC9"/>
</dbReference>
<comment type="caution">
    <text evidence="4">The sequence shown here is derived from an EMBL/GenBank/DDBJ whole genome shotgun (WGS) entry which is preliminary data.</text>
</comment>
<dbReference type="SUPFAM" id="SSF46565">
    <property type="entry name" value="Chaperone J-domain"/>
    <property type="match status" value="1"/>
</dbReference>
<dbReference type="InterPro" id="IPR001623">
    <property type="entry name" value="DnaJ_domain"/>
</dbReference>
<dbReference type="InterPro" id="IPR018253">
    <property type="entry name" value="DnaJ_domain_CS"/>
</dbReference>
<name>A0A0B1P5T1_UNCNE</name>
<accession>A0A0B1P5T1</accession>
<keyword evidence="1" id="KW-0175">Coiled coil</keyword>
<feature type="compositionally biased region" description="Basic residues" evidence="2">
    <location>
        <begin position="1"/>
        <end position="11"/>
    </location>
</feature>
<dbReference type="PROSITE" id="PS00636">
    <property type="entry name" value="DNAJ_1"/>
    <property type="match status" value="1"/>
</dbReference>
<gene>
    <name evidence="4" type="ORF">EV44_g3026</name>
</gene>
<dbReference type="PRINTS" id="PR00625">
    <property type="entry name" value="JDOMAIN"/>
</dbReference>
<dbReference type="Pfam" id="PF00226">
    <property type="entry name" value="DnaJ"/>
    <property type="match status" value="1"/>
</dbReference>
<evidence type="ECO:0000256" key="1">
    <source>
        <dbReference type="SAM" id="Coils"/>
    </source>
</evidence>
<feature type="coiled-coil region" evidence="1">
    <location>
        <begin position="196"/>
        <end position="223"/>
    </location>
</feature>
<evidence type="ECO:0000313" key="5">
    <source>
        <dbReference type="Proteomes" id="UP000030854"/>
    </source>
</evidence>
<dbReference type="PROSITE" id="PS50076">
    <property type="entry name" value="DNAJ_2"/>
    <property type="match status" value="1"/>
</dbReference>
<feature type="region of interest" description="Disordered" evidence="2">
    <location>
        <begin position="1"/>
        <end position="26"/>
    </location>
</feature>
<reference evidence="4 5" key="1">
    <citation type="journal article" date="2014" name="BMC Genomics">
        <title>Adaptive genomic structural variation in the grape powdery mildew pathogen, Erysiphe necator.</title>
        <authorList>
            <person name="Jones L."/>
            <person name="Riaz S."/>
            <person name="Morales-Cruz A."/>
            <person name="Amrine K.C."/>
            <person name="McGuire B."/>
            <person name="Gubler W.D."/>
            <person name="Walker M.A."/>
            <person name="Cantu D."/>
        </authorList>
    </citation>
    <scope>NUCLEOTIDE SEQUENCE [LARGE SCALE GENOMIC DNA]</scope>
    <source>
        <strain evidence="5">c</strain>
    </source>
</reference>
<evidence type="ECO:0000256" key="2">
    <source>
        <dbReference type="SAM" id="MobiDB-lite"/>
    </source>
</evidence>
<dbReference type="STRING" id="52586.A0A0B1P5T1"/>
<dbReference type="HOGENOM" id="CLU_055868_0_1_1"/>
<proteinExistence type="predicted"/>
<dbReference type="GO" id="GO:0042393">
    <property type="term" value="F:histone binding"/>
    <property type="evidence" value="ECO:0007669"/>
    <property type="project" value="EnsemblFungi"/>
</dbReference>
<evidence type="ECO:0000313" key="4">
    <source>
        <dbReference type="EMBL" id="KHJ32685.1"/>
    </source>
</evidence>
<dbReference type="InterPro" id="IPR036869">
    <property type="entry name" value="J_dom_sf"/>
</dbReference>
<dbReference type="SMART" id="SM00271">
    <property type="entry name" value="DnaJ"/>
    <property type="match status" value="1"/>
</dbReference>
<protein>
    <recommendedName>
        <fullName evidence="3">J domain-containing protein</fullName>
    </recommendedName>
</protein>
<dbReference type="InterPro" id="IPR052594">
    <property type="entry name" value="J_domain-containing_protein"/>
</dbReference>
<dbReference type="AlphaFoldDB" id="A0A0B1P5T1"/>
<dbReference type="OMA" id="FPTWREY"/>
<dbReference type="Pfam" id="PF23302">
    <property type="entry name" value="HTH_DNAJC9"/>
    <property type="match status" value="1"/>
</dbReference>
<dbReference type="GO" id="GO:0005634">
    <property type="term" value="C:nucleus"/>
    <property type="evidence" value="ECO:0007669"/>
    <property type="project" value="TreeGrafter"/>
</dbReference>
<dbReference type="EMBL" id="JNVN01001880">
    <property type="protein sequence ID" value="KHJ32685.1"/>
    <property type="molecule type" value="Genomic_DNA"/>
</dbReference>
<evidence type="ECO:0000259" key="3">
    <source>
        <dbReference type="PROSITE" id="PS50076"/>
    </source>
</evidence>
<dbReference type="PANTHER" id="PTHR44144">
    <property type="entry name" value="DNAJ HOMOLOG SUBFAMILY C MEMBER 9"/>
    <property type="match status" value="1"/>
</dbReference>
<dbReference type="GO" id="GO:0031072">
    <property type="term" value="F:heat shock protein binding"/>
    <property type="evidence" value="ECO:0007669"/>
    <property type="project" value="TreeGrafter"/>
</dbReference>
<dbReference type="PANTHER" id="PTHR44144:SF1">
    <property type="entry name" value="DNAJ HOMOLOG SUBFAMILY C MEMBER 9"/>
    <property type="match status" value="1"/>
</dbReference>
<sequence>MSTKAKKKTSYKRKENEDIAGTPPTIEPYSILNLDKSATFDQIKSAYRKAALKHHPDKVPADRKQQAHGKFQEIAYAYAVLSDPKRRELYDLTGSTSESLNSNSNDDEFSWELFFREQFREVVTEDAIERFAKTYKGSVEERDDLIRAYKDSKGKWTYIYEVVILSDPLEDEDRFRVIIDQAIKDGEIEAYKSYVNESQNAKKRRINARIKEKEELAELAEAVGAEALLKPQSEIEGEATLKALIQKKQAERPSFLDHLEAKYAQPKSKTKGVKAVRSRKRTSEDIDIEPSEEEFLLARKKIEQQRMKKK</sequence>
<dbReference type="CDD" id="cd06257">
    <property type="entry name" value="DnaJ"/>
    <property type="match status" value="1"/>
</dbReference>
<dbReference type="GO" id="GO:0005737">
    <property type="term" value="C:cytoplasm"/>
    <property type="evidence" value="ECO:0007669"/>
    <property type="project" value="TreeGrafter"/>
</dbReference>
<organism evidence="4 5">
    <name type="scientific">Uncinula necator</name>
    <name type="common">Grape powdery mildew</name>
    <dbReference type="NCBI Taxonomy" id="52586"/>
    <lineage>
        <taxon>Eukaryota</taxon>
        <taxon>Fungi</taxon>
        <taxon>Dikarya</taxon>
        <taxon>Ascomycota</taxon>
        <taxon>Pezizomycotina</taxon>
        <taxon>Leotiomycetes</taxon>
        <taxon>Erysiphales</taxon>
        <taxon>Erysiphaceae</taxon>
        <taxon>Erysiphe</taxon>
    </lineage>
</organism>